<keyword evidence="5 7" id="KW-0472">Membrane</keyword>
<dbReference type="GO" id="GO:0015267">
    <property type="term" value="F:channel activity"/>
    <property type="evidence" value="ECO:0007669"/>
    <property type="project" value="InterPro"/>
</dbReference>
<dbReference type="InterPro" id="IPR023271">
    <property type="entry name" value="Aquaporin-like"/>
</dbReference>
<evidence type="ECO:0000256" key="4">
    <source>
        <dbReference type="ARBA" id="ARBA00022989"/>
    </source>
</evidence>
<dbReference type="InterPro" id="IPR034294">
    <property type="entry name" value="Aquaporin_transptr"/>
</dbReference>
<dbReference type="STRING" id="906689.A0A2I0W9R4"/>
<name>A0A2I0W9R4_9ASPA</name>
<dbReference type="InterPro" id="IPR000425">
    <property type="entry name" value="MIP"/>
</dbReference>
<keyword evidence="9" id="KW-1185">Reference proteome</keyword>
<feature type="transmembrane region" description="Helical" evidence="7">
    <location>
        <begin position="124"/>
        <end position="146"/>
    </location>
</feature>
<comment type="similarity">
    <text evidence="6">Belongs to the MIP/aquaporin (TC 1.A.8) family.</text>
</comment>
<evidence type="ECO:0000256" key="7">
    <source>
        <dbReference type="SAM" id="Phobius"/>
    </source>
</evidence>
<dbReference type="PANTHER" id="PTHR45724">
    <property type="entry name" value="AQUAPORIN NIP2-1"/>
    <property type="match status" value="1"/>
</dbReference>
<feature type="transmembrane region" description="Helical" evidence="7">
    <location>
        <begin position="200"/>
        <end position="221"/>
    </location>
</feature>
<evidence type="ECO:0000313" key="9">
    <source>
        <dbReference type="Proteomes" id="UP000233837"/>
    </source>
</evidence>
<evidence type="ECO:0000256" key="1">
    <source>
        <dbReference type="ARBA" id="ARBA00004141"/>
    </source>
</evidence>
<dbReference type="Pfam" id="PF00230">
    <property type="entry name" value="MIP"/>
    <property type="match status" value="2"/>
</dbReference>
<reference evidence="8 9" key="1">
    <citation type="journal article" date="2016" name="Sci. Rep.">
        <title>The Dendrobium catenatum Lindl. genome sequence provides insights into polysaccharide synthase, floral development and adaptive evolution.</title>
        <authorList>
            <person name="Zhang G.Q."/>
            <person name="Xu Q."/>
            <person name="Bian C."/>
            <person name="Tsai W.C."/>
            <person name="Yeh C.M."/>
            <person name="Liu K.W."/>
            <person name="Yoshida K."/>
            <person name="Zhang L.S."/>
            <person name="Chang S.B."/>
            <person name="Chen F."/>
            <person name="Shi Y."/>
            <person name="Su Y.Y."/>
            <person name="Zhang Y.Q."/>
            <person name="Chen L.J."/>
            <person name="Yin Y."/>
            <person name="Lin M."/>
            <person name="Huang H."/>
            <person name="Deng H."/>
            <person name="Wang Z.W."/>
            <person name="Zhu S.L."/>
            <person name="Zhao X."/>
            <person name="Deng C."/>
            <person name="Niu S.C."/>
            <person name="Huang J."/>
            <person name="Wang M."/>
            <person name="Liu G.H."/>
            <person name="Yang H.J."/>
            <person name="Xiao X.J."/>
            <person name="Hsiao Y.Y."/>
            <person name="Wu W.L."/>
            <person name="Chen Y.Y."/>
            <person name="Mitsuda N."/>
            <person name="Ohme-Takagi M."/>
            <person name="Luo Y.B."/>
            <person name="Van de Peer Y."/>
            <person name="Liu Z.J."/>
        </authorList>
    </citation>
    <scope>NUCLEOTIDE SEQUENCE [LARGE SCALE GENOMIC DNA]</scope>
    <source>
        <tissue evidence="8">The whole plant</tissue>
    </source>
</reference>
<dbReference type="Gene3D" id="1.20.1080.10">
    <property type="entry name" value="Glycerol uptake facilitator protein"/>
    <property type="match status" value="1"/>
</dbReference>
<keyword evidence="3 6" id="KW-0812">Transmembrane</keyword>
<keyword evidence="4 7" id="KW-1133">Transmembrane helix</keyword>
<accession>A0A2I0W9R4</accession>
<evidence type="ECO:0000256" key="2">
    <source>
        <dbReference type="ARBA" id="ARBA00022448"/>
    </source>
</evidence>
<dbReference type="PANTHER" id="PTHR45724:SF16">
    <property type="entry name" value="AQUAPORIN NIP2-1"/>
    <property type="match status" value="1"/>
</dbReference>
<proteinExistence type="inferred from homology"/>
<evidence type="ECO:0000256" key="6">
    <source>
        <dbReference type="RuleBase" id="RU000477"/>
    </source>
</evidence>
<protein>
    <submittedName>
        <fullName evidence="8">Aquaporin NIP2-1</fullName>
    </submittedName>
</protein>
<gene>
    <name evidence="8" type="primary">NIP2-1</name>
    <name evidence="8" type="ORF">MA16_Dca017883</name>
</gene>
<dbReference type="SUPFAM" id="SSF81338">
    <property type="entry name" value="Aquaporin-like"/>
    <property type="match status" value="2"/>
</dbReference>
<dbReference type="PROSITE" id="PS00221">
    <property type="entry name" value="MIP"/>
    <property type="match status" value="1"/>
</dbReference>
<dbReference type="GO" id="GO:0016020">
    <property type="term" value="C:membrane"/>
    <property type="evidence" value="ECO:0007669"/>
    <property type="project" value="UniProtKB-SubCell"/>
</dbReference>
<comment type="subcellular location">
    <subcellularLocation>
        <location evidence="1">Membrane</location>
        <topology evidence="1">Multi-pass membrane protein</topology>
    </subcellularLocation>
</comment>
<organism evidence="8 9">
    <name type="scientific">Dendrobium catenatum</name>
    <dbReference type="NCBI Taxonomy" id="906689"/>
    <lineage>
        <taxon>Eukaryota</taxon>
        <taxon>Viridiplantae</taxon>
        <taxon>Streptophyta</taxon>
        <taxon>Embryophyta</taxon>
        <taxon>Tracheophyta</taxon>
        <taxon>Spermatophyta</taxon>
        <taxon>Magnoliopsida</taxon>
        <taxon>Liliopsida</taxon>
        <taxon>Asparagales</taxon>
        <taxon>Orchidaceae</taxon>
        <taxon>Epidendroideae</taxon>
        <taxon>Malaxideae</taxon>
        <taxon>Dendrobiinae</taxon>
        <taxon>Dendrobium</taxon>
    </lineage>
</organism>
<evidence type="ECO:0000256" key="3">
    <source>
        <dbReference type="ARBA" id="ARBA00022692"/>
    </source>
</evidence>
<evidence type="ECO:0000313" key="8">
    <source>
        <dbReference type="EMBL" id="PKU72394.1"/>
    </source>
</evidence>
<dbReference type="AlphaFoldDB" id="A0A2I0W9R4"/>
<dbReference type="EMBL" id="KZ502837">
    <property type="protein sequence ID" value="PKU72394.1"/>
    <property type="molecule type" value="Genomic_DNA"/>
</dbReference>
<evidence type="ECO:0000256" key="5">
    <source>
        <dbReference type="ARBA" id="ARBA00023136"/>
    </source>
</evidence>
<dbReference type="PRINTS" id="PR00783">
    <property type="entry name" value="MINTRINSICP"/>
</dbReference>
<feature type="transmembrane region" description="Helical" evidence="7">
    <location>
        <begin position="158"/>
        <end position="180"/>
    </location>
</feature>
<dbReference type="InterPro" id="IPR022357">
    <property type="entry name" value="MIP_CS"/>
</dbReference>
<dbReference type="Proteomes" id="UP000233837">
    <property type="component" value="Unassembled WGS sequence"/>
</dbReference>
<reference evidence="8 9" key="2">
    <citation type="journal article" date="2017" name="Nature">
        <title>The Apostasia genome and the evolution of orchids.</title>
        <authorList>
            <person name="Zhang G.Q."/>
            <person name="Liu K.W."/>
            <person name="Li Z."/>
            <person name="Lohaus R."/>
            <person name="Hsiao Y.Y."/>
            <person name="Niu S.C."/>
            <person name="Wang J.Y."/>
            <person name="Lin Y.C."/>
            <person name="Xu Q."/>
            <person name="Chen L.J."/>
            <person name="Yoshida K."/>
            <person name="Fujiwara S."/>
            <person name="Wang Z.W."/>
            <person name="Zhang Y.Q."/>
            <person name="Mitsuda N."/>
            <person name="Wang M."/>
            <person name="Liu G.H."/>
            <person name="Pecoraro L."/>
            <person name="Huang H.X."/>
            <person name="Xiao X.J."/>
            <person name="Lin M."/>
            <person name="Wu X.Y."/>
            <person name="Wu W.L."/>
            <person name="Chen Y.Y."/>
            <person name="Chang S.B."/>
            <person name="Sakamoto S."/>
            <person name="Ohme-Takagi M."/>
            <person name="Yagi M."/>
            <person name="Zeng S.J."/>
            <person name="Shen C.Y."/>
            <person name="Yeh C.M."/>
            <person name="Luo Y.B."/>
            <person name="Tsai W.C."/>
            <person name="Van de Peer Y."/>
            <person name="Liu Z.J."/>
        </authorList>
    </citation>
    <scope>NUCLEOTIDE SEQUENCE [LARGE SCALE GENOMIC DNA]</scope>
    <source>
        <tissue evidence="8">The whole plant</tissue>
    </source>
</reference>
<sequence length="256" mass="27168">MIYSVGHISGAHMNPAVTFAFAVSKHGQFPWIQNLFINSSLDPPPRIRNDWLSGSHTEPHAVLPPVAAFSGCWTGCWAGPVGPASELLQVPFYWLSQLSGATFASFVLKALLNPITEFGTTTPAGTALQALIMEIVVTFCTMFVASAVATDTRAVGELAGLAVGSSVCITSILAGPISGGSMNPARSLGPALASNRYESLWVYFLGPMIGTLSGAWSYNFIRFDPSEKPEPSKISSFKLRRSESQQAADVVVADIA</sequence>
<keyword evidence="2 6" id="KW-0813">Transport</keyword>